<evidence type="ECO:0000313" key="2">
    <source>
        <dbReference type="Proteomes" id="UP000616151"/>
    </source>
</evidence>
<accession>A0ACC5R4S1</accession>
<dbReference type="Proteomes" id="UP000616151">
    <property type="component" value="Unassembled WGS sequence"/>
</dbReference>
<sequence length="947" mass="99259">MYRDFLKAAGKAAMPNQPEVLTPGILRFTFEYKTKPNKTRERRLLRALIGSDRFQFFPLPPGEDPLIHVLQFPGVVRQQSSSFLFDVAQHLVDDFDLESCVPDVDPGWIPDDDLMRQSPESIGGIFWTLCKSNAAAPTQQRWAVQAIKADQAWSAFNTRGEGILIGQPDTGVADHRELDTALDLAKGKDILAGSGLPIDPLSSSMSSPGHGTGTSSVAVSRASLSIIGSAPGATLVPVRCIDNVVIGAGGAVAAAIDHARLQGCHVITMSLGGPIEGADLKRAIERAVKAGMIVLAAAGNCVPFVVYPAWDKNVIAVAGVNHKDKKWKGSSHGSKVDVSAPAENVYIARRNGPADTNKALVEPGQGTSFAVALTAGCAALWLARHGVPAVRTEATKRGTTVHELFRSAVKKTVRKPANWPSNSLGAGIVDALALLKLPLAAIPAAAPVPEANPGAKILESAGAHPRFVAEAGYLAADRIQRQIPERAGALESATPPRPSDALAKALHKPAKPIPSDKKPGSAAHGPRTAFVGPRVPEASPAGFAGAQSSPESAVSGMVTEAGPQKMLDRIEKALNFRASKSAATESAASRHREFMTDAEEVVTTLATGASPGRRSAQMLRATTEAIVLLTGRPALRIVKGMVDPDDPQLGDWAASLGPARNALKPLFDAVGRIDVKTVDGQVHVGTGTVIGKGLVMTNRHVIDVFAEPMPAAGGKQRFLLNGDVSICFDEAAQDDTRRFAVKSIVTAGRQRIGPYVDLAKLDVAILEVETTNKAGKALPKAAGRAPLLTGAGAKSNLVVAGYPAAPPREAAIDPDTGKVSTAIWDRFFELFGDDYGMKYVCPGRILNQPGSVAGDKIGWAFSHDATTLGGNSGSAVLSLHAPYGVGGLHFGGEVLRQNLAHDLATIAAAAGSKPGLIDLTAFGSFFPAKKKKPPAKKKPVKKKAGRR</sequence>
<dbReference type="EMBL" id="JAENHL010000007">
    <property type="protein sequence ID" value="MBK1867613.1"/>
    <property type="molecule type" value="Genomic_DNA"/>
</dbReference>
<evidence type="ECO:0000313" key="1">
    <source>
        <dbReference type="EMBL" id="MBK1867613.1"/>
    </source>
</evidence>
<reference evidence="1" key="1">
    <citation type="submission" date="2021-01" db="EMBL/GenBank/DDBJ databases">
        <authorList>
            <person name="Sun Q."/>
        </authorList>
    </citation>
    <scope>NUCLEOTIDE SEQUENCE</scope>
    <source>
        <strain evidence="1">YIM B02566</strain>
    </source>
</reference>
<comment type="caution">
    <text evidence="1">The sequence shown here is derived from an EMBL/GenBank/DDBJ whole genome shotgun (WGS) entry which is preliminary data.</text>
</comment>
<gene>
    <name evidence="1" type="ORF">JHL16_14740</name>
</gene>
<proteinExistence type="predicted"/>
<name>A0ACC5R4S1_9HYPH</name>
<keyword evidence="2" id="KW-1185">Reference proteome</keyword>
<protein>
    <submittedName>
        <fullName evidence="1">S8 family serine peptidase</fullName>
    </submittedName>
</protein>
<organism evidence="1 2">
    <name type="scientific">Taklimakanibacter albus</name>
    <dbReference type="NCBI Taxonomy" id="2800327"/>
    <lineage>
        <taxon>Bacteria</taxon>
        <taxon>Pseudomonadati</taxon>
        <taxon>Pseudomonadota</taxon>
        <taxon>Alphaproteobacteria</taxon>
        <taxon>Hyphomicrobiales</taxon>
        <taxon>Aestuariivirgaceae</taxon>
        <taxon>Taklimakanibacter</taxon>
    </lineage>
</organism>